<dbReference type="EMBL" id="JAPFFF010000001">
    <property type="protein sequence ID" value="KAK8898284.1"/>
    <property type="molecule type" value="Genomic_DNA"/>
</dbReference>
<proteinExistence type="predicted"/>
<keyword evidence="3" id="KW-1185">Reference proteome</keyword>
<dbReference type="Proteomes" id="UP001470230">
    <property type="component" value="Unassembled WGS sequence"/>
</dbReference>
<evidence type="ECO:0000313" key="2">
    <source>
        <dbReference type="EMBL" id="KAK8898284.1"/>
    </source>
</evidence>
<reference evidence="2 3" key="1">
    <citation type="submission" date="2024-04" db="EMBL/GenBank/DDBJ databases">
        <title>Tritrichomonas musculus Genome.</title>
        <authorList>
            <person name="Alves-Ferreira E."/>
            <person name="Grigg M."/>
            <person name="Lorenzi H."/>
            <person name="Galac M."/>
        </authorList>
    </citation>
    <scope>NUCLEOTIDE SEQUENCE [LARGE SCALE GENOMIC DNA]</scope>
    <source>
        <strain evidence="2 3">EAF2021</strain>
    </source>
</reference>
<feature type="compositionally biased region" description="Basic and acidic residues" evidence="1">
    <location>
        <begin position="43"/>
        <end position="61"/>
    </location>
</feature>
<gene>
    <name evidence="2" type="ORF">M9Y10_000563</name>
</gene>
<organism evidence="2 3">
    <name type="scientific">Tritrichomonas musculus</name>
    <dbReference type="NCBI Taxonomy" id="1915356"/>
    <lineage>
        <taxon>Eukaryota</taxon>
        <taxon>Metamonada</taxon>
        <taxon>Parabasalia</taxon>
        <taxon>Tritrichomonadida</taxon>
        <taxon>Tritrichomonadidae</taxon>
        <taxon>Tritrichomonas</taxon>
    </lineage>
</organism>
<evidence type="ECO:0000256" key="1">
    <source>
        <dbReference type="SAM" id="MobiDB-lite"/>
    </source>
</evidence>
<name>A0ABR2L4J9_9EUKA</name>
<evidence type="ECO:0000313" key="3">
    <source>
        <dbReference type="Proteomes" id="UP001470230"/>
    </source>
</evidence>
<comment type="caution">
    <text evidence="2">The sequence shown here is derived from an EMBL/GenBank/DDBJ whole genome shotgun (WGS) entry which is preliminary data.</text>
</comment>
<accession>A0ABR2L4J9</accession>
<feature type="region of interest" description="Disordered" evidence="1">
    <location>
        <begin position="41"/>
        <end position="61"/>
    </location>
</feature>
<sequence length="104" mass="12461">MNHQSKKLRQIRKDHHIAHFNFIDFPRLITNLDEDGWTINDTNENKEEKSEMHDENVNSKNTTCKESKNQLFSIEESFCDNGNQDSDSYEEFFYLNELDRICQI</sequence>
<protein>
    <submittedName>
        <fullName evidence="2">Uncharacterized protein</fullName>
    </submittedName>
</protein>